<dbReference type="GO" id="GO:1990281">
    <property type="term" value="C:efflux pump complex"/>
    <property type="evidence" value="ECO:0007669"/>
    <property type="project" value="TreeGrafter"/>
</dbReference>
<dbReference type="Proteomes" id="UP000320176">
    <property type="component" value="Unassembled WGS sequence"/>
</dbReference>
<dbReference type="Gene3D" id="2.40.30.170">
    <property type="match status" value="1"/>
</dbReference>
<dbReference type="Pfam" id="PF25954">
    <property type="entry name" value="Beta-barrel_RND_2"/>
    <property type="match status" value="1"/>
</dbReference>
<reference evidence="5 6" key="1">
    <citation type="submission" date="2019-02" db="EMBL/GenBank/DDBJ databases">
        <title>Deep-cultivation of Planctomycetes and their phenomic and genomic characterization uncovers novel biology.</title>
        <authorList>
            <person name="Wiegand S."/>
            <person name="Jogler M."/>
            <person name="Boedeker C."/>
            <person name="Pinto D."/>
            <person name="Vollmers J."/>
            <person name="Rivas-Marin E."/>
            <person name="Kohn T."/>
            <person name="Peeters S.H."/>
            <person name="Heuer A."/>
            <person name="Rast P."/>
            <person name="Oberbeckmann S."/>
            <person name="Bunk B."/>
            <person name="Jeske O."/>
            <person name="Meyerdierks A."/>
            <person name="Storesund J.E."/>
            <person name="Kallscheuer N."/>
            <person name="Luecker S."/>
            <person name="Lage O.M."/>
            <person name="Pohl T."/>
            <person name="Merkel B.J."/>
            <person name="Hornburger P."/>
            <person name="Mueller R.-W."/>
            <person name="Bruemmer F."/>
            <person name="Labrenz M."/>
            <person name="Spormann A.M."/>
            <person name="Op Den Camp H."/>
            <person name="Overmann J."/>
            <person name="Amann R."/>
            <person name="Jetten M.S.M."/>
            <person name="Mascher T."/>
            <person name="Medema M.H."/>
            <person name="Devos D.P."/>
            <person name="Kaster A.-K."/>
            <person name="Ovreas L."/>
            <person name="Rohde M."/>
            <person name="Galperin M.Y."/>
            <person name="Jogler C."/>
        </authorList>
    </citation>
    <scope>NUCLEOTIDE SEQUENCE [LARGE SCALE GENOMIC DNA]</scope>
    <source>
        <strain evidence="5 6">Pla52n</strain>
    </source>
</reference>
<dbReference type="Gene3D" id="2.40.50.100">
    <property type="match status" value="1"/>
</dbReference>
<keyword evidence="6" id="KW-1185">Reference proteome</keyword>
<organism evidence="5 6">
    <name type="scientific">Stieleria varia</name>
    <dbReference type="NCBI Taxonomy" id="2528005"/>
    <lineage>
        <taxon>Bacteria</taxon>
        <taxon>Pseudomonadati</taxon>
        <taxon>Planctomycetota</taxon>
        <taxon>Planctomycetia</taxon>
        <taxon>Pirellulales</taxon>
        <taxon>Pirellulaceae</taxon>
        <taxon>Stieleria</taxon>
    </lineage>
</organism>
<dbReference type="EMBL" id="SJPN01000001">
    <property type="protein sequence ID" value="TWU08261.1"/>
    <property type="molecule type" value="Genomic_DNA"/>
</dbReference>
<proteinExistence type="inferred from homology"/>
<sequence length="297" mass="32555">MKFLKGNSLIPRLAIVLAVVCVTYTGSRTIAADLEGYTEPYRNVAVASPEIGVIESLAVEEGDHVGKGQLLIQMEDSVLRASMAVARAAMDSTGRVSEAEADLQAKRDQLDSYKALIERGNATQRELDRAKEAVLVSESRLQSIREEMHVRKLEFQRAEAQWKLRQITSPLDGVVVSIAKRSGEFVAPTDPVILQVAQLDRLSVVFSVPISQADGLADDQTVSLRVGRDLVVTKGTIEYVSPLTDPQSGSRRVRIRIENSDLALSGGVVCRWDLNHAPSTDPSIRRQATRGPVRSLW</sequence>
<dbReference type="RefSeq" id="WP_146518337.1">
    <property type="nucleotide sequence ID" value="NZ_CP151726.1"/>
</dbReference>
<comment type="similarity">
    <text evidence="1">Belongs to the membrane fusion protein (MFP) (TC 8.A.1) family.</text>
</comment>
<dbReference type="Pfam" id="PF25984">
    <property type="entry name" value="BSH_YknX"/>
    <property type="match status" value="1"/>
</dbReference>
<dbReference type="SUPFAM" id="SSF111369">
    <property type="entry name" value="HlyD-like secretion proteins"/>
    <property type="match status" value="1"/>
</dbReference>
<protein>
    <submittedName>
        <fullName evidence="5">Multidrug resistance protein MdtA</fullName>
    </submittedName>
</protein>
<feature type="domain" description="YknX-like barrel-sandwich hybrid" evidence="4">
    <location>
        <begin position="47"/>
        <end position="182"/>
    </location>
</feature>
<dbReference type="InterPro" id="IPR006143">
    <property type="entry name" value="RND_pump_MFP"/>
</dbReference>
<evidence type="ECO:0000256" key="2">
    <source>
        <dbReference type="SAM" id="Coils"/>
    </source>
</evidence>
<evidence type="ECO:0000256" key="1">
    <source>
        <dbReference type="ARBA" id="ARBA00009477"/>
    </source>
</evidence>
<dbReference type="Gene3D" id="1.10.287.470">
    <property type="entry name" value="Helix hairpin bin"/>
    <property type="match status" value="1"/>
</dbReference>
<accession>A0A5C6BA00</accession>
<dbReference type="InterPro" id="IPR058639">
    <property type="entry name" value="BSH_YknX-like"/>
</dbReference>
<comment type="caution">
    <text evidence="5">The sequence shown here is derived from an EMBL/GenBank/DDBJ whole genome shotgun (WGS) entry which is preliminary data.</text>
</comment>
<keyword evidence="2" id="KW-0175">Coiled coil</keyword>
<dbReference type="OrthoDB" id="268285at2"/>
<evidence type="ECO:0000313" key="5">
    <source>
        <dbReference type="EMBL" id="TWU08261.1"/>
    </source>
</evidence>
<name>A0A5C6BA00_9BACT</name>
<dbReference type="NCBIfam" id="TIGR01730">
    <property type="entry name" value="RND_mfp"/>
    <property type="match status" value="1"/>
</dbReference>
<dbReference type="PANTHER" id="PTHR30469:SF15">
    <property type="entry name" value="HLYD FAMILY OF SECRETION PROTEINS"/>
    <property type="match status" value="1"/>
</dbReference>
<dbReference type="GO" id="GO:0015562">
    <property type="term" value="F:efflux transmembrane transporter activity"/>
    <property type="evidence" value="ECO:0007669"/>
    <property type="project" value="TreeGrafter"/>
</dbReference>
<feature type="domain" description="CusB-like beta-barrel" evidence="3">
    <location>
        <begin position="204"/>
        <end position="275"/>
    </location>
</feature>
<dbReference type="PANTHER" id="PTHR30469">
    <property type="entry name" value="MULTIDRUG RESISTANCE PROTEIN MDTA"/>
    <property type="match status" value="1"/>
</dbReference>
<evidence type="ECO:0000259" key="4">
    <source>
        <dbReference type="Pfam" id="PF25984"/>
    </source>
</evidence>
<dbReference type="AlphaFoldDB" id="A0A5C6BA00"/>
<feature type="coiled-coil region" evidence="2">
    <location>
        <begin position="96"/>
        <end position="147"/>
    </location>
</feature>
<evidence type="ECO:0000313" key="6">
    <source>
        <dbReference type="Proteomes" id="UP000320176"/>
    </source>
</evidence>
<gene>
    <name evidence="5" type="primary">mdtA_1</name>
    <name evidence="5" type="ORF">Pla52n_08430</name>
</gene>
<evidence type="ECO:0000259" key="3">
    <source>
        <dbReference type="Pfam" id="PF25954"/>
    </source>
</evidence>
<dbReference type="InterPro" id="IPR058792">
    <property type="entry name" value="Beta-barrel_RND_2"/>
</dbReference>